<keyword evidence="4" id="KW-1185">Reference proteome</keyword>
<dbReference type="PANTHER" id="PTHR40780:SF2">
    <property type="entry name" value="DUF3669 DOMAIN-CONTAINING PROTEIN"/>
    <property type="match status" value="1"/>
</dbReference>
<evidence type="ECO:0000313" key="3">
    <source>
        <dbReference type="EMBL" id="KAK3906273.1"/>
    </source>
</evidence>
<dbReference type="InterPro" id="IPR022137">
    <property type="entry name" value="Znf_prot_DUF3669"/>
</dbReference>
<reference evidence="3" key="2">
    <citation type="submission" date="2023-05" db="EMBL/GenBank/DDBJ databases">
        <authorList>
            <consortium name="Lawrence Berkeley National Laboratory"/>
            <person name="Steindorff A."/>
            <person name="Hensen N."/>
            <person name="Bonometti L."/>
            <person name="Westerberg I."/>
            <person name="Brannstrom I.O."/>
            <person name="Guillou S."/>
            <person name="Cros-Aarteil S."/>
            <person name="Calhoun S."/>
            <person name="Haridas S."/>
            <person name="Kuo A."/>
            <person name="Mondo S."/>
            <person name="Pangilinan J."/>
            <person name="Riley R."/>
            <person name="Labutti K."/>
            <person name="Andreopoulos B."/>
            <person name="Lipzen A."/>
            <person name="Chen C."/>
            <person name="Yanf M."/>
            <person name="Daum C."/>
            <person name="Ng V."/>
            <person name="Clum A."/>
            <person name="Ohm R."/>
            <person name="Martin F."/>
            <person name="Silar P."/>
            <person name="Natvig D."/>
            <person name="Lalanne C."/>
            <person name="Gautier V."/>
            <person name="Ament-Velasquez S.L."/>
            <person name="Kruys A."/>
            <person name="Hutchinson M.I."/>
            <person name="Powell A.J."/>
            <person name="Barry K."/>
            <person name="Miller A.N."/>
            <person name="Grigoriev I.V."/>
            <person name="Debuchy R."/>
            <person name="Gladieux P."/>
            <person name="Thoren M.H."/>
            <person name="Johannesson H."/>
        </authorList>
    </citation>
    <scope>NUCLEOTIDE SEQUENCE</scope>
    <source>
        <strain evidence="3">CBS 103.79</strain>
    </source>
</reference>
<proteinExistence type="predicted"/>
<reference evidence="3" key="1">
    <citation type="journal article" date="2023" name="Mol. Phylogenet. Evol.">
        <title>Genome-scale phylogeny and comparative genomics of the fungal order Sordariales.</title>
        <authorList>
            <person name="Hensen N."/>
            <person name="Bonometti L."/>
            <person name="Westerberg I."/>
            <person name="Brannstrom I.O."/>
            <person name="Guillou S."/>
            <person name="Cros-Aarteil S."/>
            <person name="Calhoun S."/>
            <person name="Haridas S."/>
            <person name="Kuo A."/>
            <person name="Mondo S."/>
            <person name="Pangilinan J."/>
            <person name="Riley R."/>
            <person name="LaButti K."/>
            <person name="Andreopoulos B."/>
            <person name="Lipzen A."/>
            <person name="Chen C."/>
            <person name="Yan M."/>
            <person name="Daum C."/>
            <person name="Ng V."/>
            <person name="Clum A."/>
            <person name="Steindorff A."/>
            <person name="Ohm R.A."/>
            <person name="Martin F."/>
            <person name="Silar P."/>
            <person name="Natvig D.O."/>
            <person name="Lalanne C."/>
            <person name="Gautier V."/>
            <person name="Ament-Velasquez S.L."/>
            <person name="Kruys A."/>
            <person name="Hutchinson M.I."/>
            <person name="Powell A.J."/>
            <person name="Barry K."/>
            <person name="Miller A.N."/>
            <person name="Grigoriev I.V."/>
            <person name="Debuchy R."/>
            <person name="Gladieux P."/>
            <person name="Hiltunen Thoren M."/>
            <person name="Johannesson H."/>
        </authorList>
    </citation>
    <scope>NUCLEOTIDE SEQUENCE</scope>
    <source>
        <strain evidence="3">CBS 103.79</strain>
    </source>
</reference>
<name>A0AAN6RXN9_9PEZI</name>
<comment type="caution">
    <text evidence="3">The sequence shown here is derived from an EMBL/GenBank/DDBJ whole genome shotgun (WGS) entry which is preliminary data.</text>
</comment>
<organism evidence="3 4">
    <name type="scientific">Staphylotrichum tortipilum</name>
    <dbReference type="NCBI Taxonomy" id="2831512"/>
    <lineage>
        <taxon>Eukaryota</taxon>
        <taxon>Fungi</taxon>
        <taxon>Dikarya</taxon>
        <taxon>Ascomycota</taxon>
        <taxon>Pezizomycotina</taxon>
        <taxon>Sordariomycetes</taxon>
        <taxon>Sordariomycetidae</taxon>
        <taxon>Sordariales</taxon>
        <taxon>Chaetomiaceae</taxon>
        <taxon>Staphylotrichum</taxon>
    </lineage>
</organism>
<gene>
    <name evidence="3" type="ORF">C8A05DRAFT_11944</name>
</gene>
<feature type="domain" description="DUF3669" evidence="2">
    <location>
        <begin position="297"/>
        <end position="359"/>
    </location>
</feature>
<dbReference type="EMBL" id="MU855331">
    <property type="protein sequence ID" value="KAK3906273.1"/>
    <property type="molecule type" value="Genomic_DNA"/>
</dbReference>
<dbReference type="Proteomes" id="UP001303889">
    <property type="component" value="Unassembled WGS sequence"/>
</dbReference>
<feature type="region of interest" description="Disordered" evidence="1">
    <location>
        <begin position="462"/>
        <end position="500"/>
    </location>
</feature>
<dbReference type="PANTHER" id="PTHR40780">
    <property type="entry name" value="DUF3669 DOMAIN-CONTAINING PROTEIN"/>
    <property type="match status" value="1"/>
</dbReference>
<evidence type="ECO:0000259" key="2">
    <source>
        <dbReference type="Pfam" id="PF12417"/>
    </source>
</evidence>
<feature type="region of interest" description="Disordered" evidence="1">
    <location>
        <begin position="382"/>
        <end position="403"/>
    </location>
</feature>
<evidence type="ECO:0000256" key="1">
    <source>
        <dbReference type="SAM" id="MobiDB-lite"/>
    </source>
</evidence>
<dbReference type="AlphaFoldDB" id="A0AAN6RXN9"/>
<sequence length="500" mass="56273">MLHLIELRSDSESSYDTYDLPSDVRELHTLLALDGKHPCEPPDPNAAVQPFVKIGSGRRSDVFAQPAGRAAVKLCKTQNHMELWNEYVQHAKLAKQFGMYDAGGGVVGVPAAHYFVPPATLGFFAFRPGLGQAAEATCPLPTSAFVMERVPPLPPRACALLMERYCSPLALPEARLRWGENAAFVVRALLGSSSEGRRRHWRGPLLRECAALRLNDMMSLHLDVRALARGMGAAMAVMHWAAGTDARGVEFVLGSSRRTVSRAPEPRMLDRLPPMSNTGPESTYHEHFFHEVETAKLWVLDFDRVRPIGLDEAGVAQAVEAAVENAAYLPRPLREVGDDKDVWAAFAVSYVEAARVILEGAAEEVWRLPIRFIQGLVEKERERKEKEEKEEGTQVVVEGAEETDDEEERWEREWVKDRRETREREAARELVEERERQEWLEREKWWEREEWREVRLLFGIEESNSDDEGESGGGSGPVLSPWETIEEAEYKSPGEGGIKG</sequence>
<protein>
    <recommendedName>
        <fullName evidence="2">DUF3669 domain-containing protein</fullName>
    </recommendedName>
</protein>
<feature type="compositionally biased region" description="Basic and acidic residues" evidence="1">
    <location>
        <begin position="382"/>
        <end position="392"/>
    </location>
</feature>
<accession>A0AAN6RXN9</accession>
<evidence type="ECO:0000313" key="4">
    <source>
        <dbReference type="Proteomes" id="UP001303889"/>
    </source>
</evidence>
<dbReference type="Pfam" id="PF12417">
    <property type="entry name" value="DUF3669"/>
    <property type="match status" value="1"/>
</dbReference>